<protein>
    <submittedName>
        <fullName evidence="9">Zinc/iron permease</fullName>
    </submittedName>
</protein>
<evidence type="ECO:0000256" key="7">
    <source>
        <dbReference type="SAM" id="MobiDB-lite"/>
    </source>
</evidence>
<evidence type="ECO:0000256" key="6">
    <source>
        <dbReference type="ARBA" id="ARBA00023136"/>
    </source>
</evidence>
<evidence type="ECO:0000256" key="1">
    <source>
        <dbReference type="ARBA" id="ARBA00004127"/>
    </source>
</evidence>
<gene>
    <name evidence="9" type="ORF">MKK02DRAFT_32285</name>
</gene>
<reference evidence="9" key="1">
    <citation type="journal article" date="2022" name="G3 (Bethesda)">
        <title>High quality genome of the basidiomycete yeast Dioszegia hungarica PDD-24b-2 isolated from cloud water.</title>
        <authorList>
            <person name="Jarrige D."/>
            <person name="Haridas S."/>
            <person name="Bleykasten-Grosshans C."/>
            <person name="Joly M."/>
            <person name="Nadalig T."/>
            <person name="Sancelme M."/>
            <person name="Vuilleumier S."/>
            <person name="Grigoriev I.V."/>
            <person name="Amato P."/>
            <person name="Bringel F."/>
        </authorList>
    </citation>
    <scope>NUCLEOTIDE SEQUENCE</scope>
    <source>
        <strain evidence="9">PDD-24b-2</strain>
    </source>
</reference>
<sequence length="327" mass="33648">MGLVVLLAQCVAMFVASMLVGSLPLMFKSASSGKQLKAVSVLGMGILVGAALTIIIPEGVSTLFDSLPHGSKHASEHSQDTVSAIGLSLLSGFALMLLIETLTPHPPSAHDASPASTPPSPSTPLTGTSQEDGRPNLAHLNSRSPIVPKRMHVHDGKDEGRQCATGGAIRGLNATLGLVIHGAADGIALGASSMSDKGGLGLIVFLAVIVHKGPTALGLTTTLLSLGLDHAGIRKRLMIFSFAAPLGAILTFTIINLFGGNTPGSAKSEVDGLQWWTGIALLFSGGSFLYVATVIQPLSSTNPEEHEHTHATVGSGCYWAGCCCQYC</sequence>
<dbReference type="RefSeq" id="XP_052947216.1">
    <property type="nucleotide sequence ID" value="XM_053088477.1"/>
</dbReference>
<evidence type="ECO:0000256" key="3">
    <source>
        <dbReference type="ARBA" id="ARBA00022692"/>
    </source>
</evidence>
<feature type="transmembrane region" description="Helical" evidence="8">
    <location>
        <begin position="275"/>
        <end position="295"/>
    </location>
</feature>
<comment type="subcellular location">
    <subcellularLocation>
        <location evidence="1">Endomembrane system</location>
        <topology evidence="1">Multi-pass membrane protein</topology>
    </subcellularLocation>
    <subcellularLocation>
        <location evidence="2">Golgi apparatus membrane</location>
    </subcellularLocation>
</comment>
<dbReference type="AlphaFoldDB" id="A0AA38LX31"/>
<keyword evidence="10" id="KW-1185">Reference proteome</keyword>
<feature type="transmembrane region" description="Helical" evidence="8">
    <location>
        <begin position="81"/>
        <end position="99"/>
    </location>
</feature>
<evidence type="ECO:0000256" key="8">
    <source>
        <dbReference type="SAM" id="Phobius"/>
    </source>
</evidence>
<keyword evidence="5" id="KW-0333">Golgi apparatus</keyword>
<dbReference type="GO" id="GO:0000139">
    <property type="term" value="C:Golgi membrane"/>
    <property type="evidence" value="ECO:0007669"/>
    <property type="project" value="UniProtKB-SubCell"/>
</dbReference>
<feature type="transmembrane region" description="Helical" evidence="8">
    <location>
        <begin position="237"/>
        <end position="255"/>
    </location>
</feature>
<evidence type="ECO:0000256" key="4">
    <source>
        <dbReference type="ARBA" id="ARBA00022989"/>
    </source>
</evidence>
<proteinExistence type="predicted"/>
<accession>A0AA38LX31</accession>
<evidence type="ECO:0000313" key="9">
    <source>
        <dbReference type="EMBL" id="KAI9637439.1"/>
    </source>
</evidence>
<feature type="transmembrane region" description="Helical" evidence="8">
    <location>
        <begin position="6"/>
        <end position="27"/>
    </location>
</feature>
<feature type="region of interest" description="Disordered" evidence="7">
    <location>
        <begin position="106"/>
        <end position="158"/>
    </location>
</feature>
<dbReference type="InterPro" id="IPR045891">
    <property type="entry name" value="ZIP9"/>
</dbReference>
<name>A0AA38LX31_9TREE</name>
<feature type="transmembrane region" description="Helical" evidence="8">
    <location>
        <begin position="39"/>
        <end position="61"/>
    </location>
</feature>
<dbReference type="GeneID" id="77727682"/>
<dbReference type="PANTHER" id="PTHR16133:SF0">
    <property type="entry name" value="ZINC_IRON REGULATED TRANSPORTER-RELATED PROTEIN 102B, ISOFORM E"/>
    <property type="match status" value="1"/>
</dbReference>
<keyword evidence="4 8" id="KW-1133">Transmembrane helix</keyword>
<keyword evidence="3 8" id="KW-0812">Transmembrane</keyword>
<dbReference type="GO" id="GO:0046873">
    <property type="term" value="F:metal ion transmembrane transporter activity"/>
    <property type="evidence" value="ECO:0007669"/>
    <property type="project" value="InterPro"/>
</dbReference>
<dbReference type="InterPro" id="IPR003689">
    <property type="entry name" value="ZIP"/>
</dbReference>
<keyword evidence="6 8" id="KW-0472">Membrane</keyword>
<evidence type="ECO:0000256" key="5">
    <source>
        <dbReference type="ARBA" id="ARBA00023034"/>
    </source>
</evidence>
<evidence type="ECO:0000256" key="2">
    <source>
        <dbReference type="ARBA" id="ARBA00004394"/>
    </source>
</evidence>
<comment type="caution">
    <text evidence="9">The sequence shown here is derived from an EMBL/GenBank/DDBJ whole genome shotgun (WGS) entry which is preliminary data.</text>
</comment>
<organism evidence="9 10">
    <name type="scientific">Dioszegia hungarica</name>
    <dbReference type="NCBI Taxonomy" id="4972"/>
    <lineage>
        <taxon>Eukaryota</taxon>
        <taxon>Fungi</taxon>
        <taxon>Dikarya</taxon>
        <taxon>Basidiomycota</taxon>
        <taxon>Agaricomycotina</taxon>
        <taxon>Tremellomycetes</taxon>
        <taxon>Tremellales</taxon>
        <taxon>Bulleribasidiaceae</taxon>
        <taxon>Dioszegia</taxon>
    </lineage>
</organism>
<dbReference type="PANTHER" id="PTHR16133">
    <property type="entry name" value="SOLUTE CARRIER FAMILY 39 ZINC TRANSPORTER , MEMBER 9-RELATED"/>
    <property type="match status" value="1"/>
</dbReference>
<dbReference type="Proteomes" id="UP001164286">
    <property type="component" value="Unassembled WGS sequence"/>
</dbReference>
<dbReference type="EMBL" id="JAKWFO010000004">
    <property type="protein sequence ID" value="KAI9637439.1"/>
    <property type="molecule type" value="Genomic_DNA"/>
</dbReference>
<evidence type="ECO:0000313" key="10">
    <source>
        <dbReference type="Proteomes" id="UP001164286"/>
    </source>
</evidence>
<dbReference type="GO" id="GO:0006829">
    <property type="term" value="P:zinc ion transport"/>
    <property type="evidence" value="ECO:0007669"/>
    <property type="project" value="InterPro"/>
</dbReference>
<dbReference type="Pfam" id="PF02535">
    <property type="entry name" value="Zip"/>
    <property type="match status" value="1"/>
</dbReference>